<name>A0A9N8W9S7_9GLOM</name>
<evidence type="ECO:0000256" key="1">
    <source>
        <dbReference type="SAM" id="Coils"/>
    </source>
</evidence>
<dbReference type="AlphaFoldDB" id="A0A9N8W9S7"/>
<organism evidence="2 3">
    <name type="scientific">Funneliformis caledonium</name>
    <dbReference type="NCBI Taxonomy" id="1117310"/>
    <lineage>
        <taxon>Eukaryota</taxon>
        <taxon>Fungi</taxon>
        <taxon>Fungi incertae sedis</taxon>
        <taxon>Mucoromycota</taxon>
        <taxon>Glomeromycotina</taxon>
        <taxon>Glomeromycetes</taxon>
        <taxon>Glomerales</taxon>
        <taxon>Glomeraceae</taxon>
        <taxon>Funneliformis</taxon>
    </lineage>
</organism>
<sequence>VDVTCLPTGYSTGVPPLPELCDDCYKILDNDSSGTYYKDGIYKNVNSLLERLEKGADTFSENDGIEEELQDLDEELEGSEHENIQEKDVNLQTMNKAKGAVRALSQHLGLHFQNESKAKKEEEKKRLNN</sequence>
<gene>
    <name evidence="2" type="ORF">FCALED_LOCUS2593</name>
</gene>
<feature type="non-terminal residue" evidence="2">
    <location>
        <position position="1"/>
    </location>
</feature>
<evidence type="ECO:0000313" key="2">
    <source>
        <dbReference type="EMBL" id="CAG8478634.1"/>
    </source>
</evidence>
<dbReference type="EMBL" id="CAJVPQ010000406">
    <property type="protein sequence ID" value="CAG8478634.1"/>
    <property type="molecule type" value="Genomic_DNA"/>
</dbReference>
<feature type="coiled-coil region" evidence="1">
    <location>
        <begin position="62"/>
        <end position="89"/>
    </location>
</feature>
<proteinExistence type="predicted"/>
<comment type="caution">
    <text evidence="2">The sequence shown here is derived from an EMBL/GenBank/DDBJ whole genome shotgun (WGS) entry which is preliminary data.</text>
</comment>
<keyword evidence="3" id="KW-1185">Reference proteome</keyword>
<keyword evidence="1" id="KW-0175">Coiled coil</keyword>
<dbReference type="Proteomes" id="UP000789570">
    <property type="component" value="Unassembled WGS sequence"/>
</dbReference>
<accession>A0A9N8W9S7</accession>
<evidence type="ECO:0000313" key="3">
    <source>
        <dbReference type="Proteomes" id="UP000789570"/>
    </source>
</evidence>
<reference evidence="2" key="1">
    <citation type="submission" date="2021-06" db="EMBL/GenBank/DDBJ databases">
        <authorList>
            <person name="Kallberg Y."/>
            <person name="Tangrot J."/>
            <person name="Rosling A."/>
        </authorList>
    </citation>
    <scope>NUCLEOTIDE SEQUENCE</scope>
    <source>
        <strain evidence="2">UK204</strain>
    </source>
</reference>
<protein>
    <submittedName>
        <fullName evidence="2">12646_t:CDS:1</fullName>
    </submittedName>
</protein>